<protein>
    <recommendedName>
        <fullName evidence="4">EGF-like domain-containing protein</fullName>
    </recommendedName>
</protein>
<feature type="signal peptide" evidence="1">
    <location>
        <begin position="1"/>
        <end position="20"/>
    </location>
</feature>
<gene>
    <name evidence="2" type="ORF">H0921_07430</name>
</gene>
<name>A0A7V8VDG1_9BACT</name>
<accession>A0A7V8VDG1</accession>
<dbReference type="RefSeq" id="WP_194537410.1">
    <property type="nucleotide sequence ID" value="NZ_JACEFB010000003.1"/>
</dbReference>
<sequence>MGIAVLVVALAALATRPAYAEDPLPPPDPCPCLPEETLQECEARCGFWWRRCPDAVVDPCPLNNGRGASACGGIGCYDPKRNRTCWCEYVSSTGECYCPR</sequence>
<feature type="chain" id="PRO_5030960102" description="EGF-like domain-containing protein" evidence="1">
    <location>
        <begin position="21"/>
        <end position="100"/>
    </location>
</feature>
<proteinExistence type="predicted"/>
<dbReference type="Proteomes" id="UP000542342">
    <property type="component" value="Unassembled WGS sequence"/>
</dbReference>
<evidence type="ECO:0000256" key="1">
    <source>
        <dbReference type="SAM" id="SignalP"/>
    </source>
</evidence>
<evidence type="ECO:0008006" key="4">
    <source>
        <dbReference type="Google" id="ProtNLM"/>
    </source>
</evidence>
<evidence type="ECO:0000313" key="2">
    <source>
        <dbReference type="EMBL" id="MBA2225990.1"/>
    </source>
</evidence>
<comment type="caution">
    <text evidence="2">The sequence shown here is derived from an EMBL/GenBank/DDBJ whole genome shotgun (WGS) entry which is preliminary data.</text>
</comment>
<dbReference type="EMBL" id="JACEFB010000003">
    <property type="protein sequence ID" value="MBA2225990.1"/>
    <property type="molecule type" value="Genomic_DNA"/>
</dbReference>
<dbReference type="AlphaFoldDB" id="A0A7V8VDG1"/>
<organism evidence="2 3">
    <name type="scientific">Thermogemmata fonticola</name>
    <dbReference type="NCBI Taxonomy" id="2755323"/>
    <lineage>
        <taxon>Bacteria</taxon>
        <taxon>Pseudomonadati</taxon>
        <taxon>Planctomycetota</taxon>
        <taxon>Planctomycetia</taxon>
        <taxon>Gemmatales</taxon>
        <taxon>Gemmataceae</taxon>
        <taxon>Thermogemmata</taxon>
    </lineage>
</organism>
<keyword evidence="3" id="KW-1185">Reference proteome</keyword>
<evidence type="ECO:0000313" key="3">
    <source>
        <dbReference type="Proteomes" id="UP000542342"/>
    </source>
</evidence>
<keyword evidence="1" id="KW-0732">Signal</keyword>
<reference evidence="2 3" key="1">
    <citation type="submission" date="2020-07" db="EMBL/GenBank/DDBJ databases">
        <title>Thermogemmata thermophila gen. nov., sp. nov., a novel moderate thermophilic planctomycete from a Kamchatka hot spring.</title>
        <authorList>
            <person name="Elcheninov A.G."/>
            <person name="Podosokorskaya O.A."/>
            <person name="Kovaleva O.L."/>
            <person name="Novikov A."/>
            <person name="Bonch-Osmolovskaya E.A."/>
            <person name="Toshchakov S.V."/>
            <person name="Kublanov I.V."/>
        </authorList>
    </citation>
    <scope>NUCLEOTIDE SEQUENCE [LARGE SCALE GENOMIC DNA]</scope>
    <source>
        <strain evidence="2 3">2918</strain>
    </source>
</reference>